<evidence type="ECO:0000313" key="1">
    <source>
        <dbReference type="EMBL" id="PMD58848.1"/>
    </source>
</evidence>
<accession>A0A2J6T769</accession>
<dbReference type="EMBL" id="KZ613817">
    <property type="protein sequence ID" value="PMD58848.1"/>
    <property type="molecule type" value="Genomic_DNA"/>
</dbReference>
<name>A0A2J6T769_9HELO</name>
<proteinExistence type="predicted"/>
<protein>
    <submittedName>
        <fullName evidence="1">Uncharacterized protein</fullName>
    </submittedName>
</protein>
<sequence length="176" mass="19555">MASSSSSVNIHDVFVPMYIRALQNTSHILTKGFSYTNSQGIPDKEVLNWRLAPDMNPLMFQIRNICKIAENLIVIVLGTPLPASSSSSYGGGDIVAEMQTWIASTIELLKDTTREQFEGRDQATVTVADLGTRMKGIEYVQEFGVPNFYFHNSMIYALFRGHGTPIGKWDYLRGGA</sequence>
<dbReference type="GeneID" id="36580754"/>
<keyword evidence="2" id="KW-1185">Reference proteome</keyword>
<dbReference type="STRING" id="1095630.A0A2J6T769"/>
<dbReference type="Proteomes" id="UP000235371">
    <property type="component" value="Unassembled WGS sequence"/>
</dbReference>
<dbReference type="Gene3D" id="1.20.120.450">
    <property type="entry name" value="dinb family like domain"/>
    <property type="match status" value="1"/>
</dbReference>
<dbReference type="Pfam" id="PF09351">
    <property type="entry name" value="DUF1993"/>
    <property type="match status" value="1"/>
</dbReference>
<organism evidence="1 2">
    <name type="scientific">Hyaloscypha bicolor E</name>
    <dbReference type="NCBI Taxonomy" id="1095630"/>
    <lineage>
        <taxon>Eukaryota</taxon>
        <taxon>Fungi</taxon>
        <taxon>Dikarya</taxon>
        <taxon>Ascomycota</taxon>
        <taxon>Pezizomycotina</taxon>
        <taxon>Leotiomycetes</taxon>
        <taxon>Helotiales</taxon>
        <taxon>Hyaloscyphaceae</taxon>
        <taxon>Hyaloscypha</taxon>
        <taxon>Hyaloscypha bicolor</taxon>
    </lineage>
</organism>
<gene>
    <name evidence="1" type="ORF">K444DRAFT_417090</name>
</gene>
<dbReference type="OrthoDB" id="3724345at2759"/>
<dbReference type="PANTHER" id="PTHR36922:SF1">
    <property type="entry name" value="DUF1993 DOMAIN-CONTAINING PROTEIN"/>
    <property type="match status" value="1"/>
</dbReference>
<reference evidence="1 2" key="1">
    <citation type="submission" date="2016-04" db="EMBL/GenBank/DDBJ databases">
        <title>A degradative enzymes factory behind the ericoid mycorrhizal symbiosis.</title>
        <authorList>
            <consortium name="DOE Joint Genome Institute"/>
            <person name="Martino E."/>
            <person name="Morin E."/>
            <person name="Grelet G."/>
            <person name="Kuo A."/>
            <person name="Kohler A."/>
            <person name="Daghino S."/>
            <person name="Barry K."/>
            <person name="Choi C."/>
            <person name="Cichocki N."/>
            <person name="Clum A."/>
            <person name="Copeland A."/>
            <person name="Hainaut M."/>
            <person name="Haridas S."/>
            <person name="Labutti K."/>
            <person name="Lindquist E."/>
            <person name="Lipzen A."/>
            <person name="Khouja H.-R."/>
            <person name="Murat C."/>
            <person name="Ohm R."/>
            <person name="Olson A."/>
            <person name="Spatafora J."/>
            <person name="Veneault-Fourrey C."/>
            <person name="Henrissat B."/>
            <person name="Grigoriev I."/>
            <person name="Martin F."/>
            <person name="Perotto S."/>
        </authorList>
    </citation>
    <scope>NUCLEOTIDE SEQUENCE [LARGE SCALE GENOMIC DNA]</scope>
    <source>
        <strain evidence="1 2">E</strain>
    </source>
</reference>
<dbReference type="AlphaFoldDB" id="A0A2J6T769"/>
<dbReference type="RefSeq" id="XP_024735752.1">
    <property type="nucleotide sequence ID" value="XM_024872674.1"/>
</dbReference>
<dbReference type="SUPFAM" id="SSF109854">
    <property type="entry name" value="DinB/YfiT-like putative metalloenzymes"/>
    <property type="match status" value="1"/>
</dbReference>
<dbReference type="InParanoid" id="A0A2J6T769"/>
<evidence type="ECO:0000313" key="2">
    <source>
        <dbReference type="Proteomes" id="UP000235371"/>
    </source>
</evidence>
<dbReference type="PANTHER" id="PTHR36922">
    <property type="entry name" value="BLL2446 PROTEIN"/>
    <property type="match status" value="1"/>
</dbReference>
<dbReference type="InterPro" id="IPR018531">
    <property type="entry name" value="DUF1993"/>
</dbReference>
<dbReference type="InterPro" id="IPR034660">
    <property type="entry name" value="DinB/YfiT-like"/>
</dbReference>